<sequence>MNRLNLLDTTKNGLQTLDIQEINRKITDQTYGSAKYDMIQQRTEKTIQKSVDLQVRTAELNQRQIQAKQLEIDSDLFNRYEQLFRNQKIICVVDFDCFFCAVESISNPALNSKPMIVAGGSIVCASNYEARKYGIRSAMPTKVCLELCPHLTVIQTNSSKYAEVSQRAGQVFKLYDRNFTMLSVDEAELDLTYVVRQRLQQGVQLTYVESDYQSTNFLTPPSNIELITAQIALELRTQLNKLLKITASCGISVSTQLAKLCADLRKPNGQSITKLQFTSPTDLGSSIRQILAPLPVRKIWGIGGATHLLLKNAFKIDTIGQIYEKRATIMLTMTKSAIDLVLASCGLQTILEGFSQEDAKSIGNEVTFKETGDMEQLKSHLMGISKKVACRLIDANKHCTRIRVKVRFADWSDYSHVESVSETQNLDDIFQTGVKIMKQLIAKKSLLSGGKIVQTGFGNSKNDCSAAMVRLIGISSLEFAEENGRENGILEQLRKIKNEKELKMEDVQSFENRNKDLKNEKCENKNMKTKEGGLQNYVQLNMNQNGLKNGIQDLKRDSVNNDRNKVENKSTKQNVQELQDSSDSFEVLPKASLKTKQKSGPIDQFLSKNRK</sequence>
<evidence type="ECO:0000259" key="4">
    <source>
        <dbReference type="PROSITE" id="PS50173"/>
    </source>
</evidence>
<dbReference type="Gene3D" id="3.30.1490.100">
    <property type="entry name" value="DNA polymerase, Y-family, little finger domain"/>
    <property type="match status" value="1"/>
</dbReference>
<feature type="compositionally biased region" description="Polar residues" evidence="3">
    <location>
        <begin position="571"/>
        <end position="584"/>
    </location>
</feature>
<feature type="coiled-coil region" evidence="2">
    <location>
        <begin position="493"/>
        <end position="520"/>
    </location>
</feature>
<dbReference type="InterPro" id="IPR043128">
    <property type="entry name" value="Rev_trsase/Diguanyl_cyclase"/>
</dbReference>
<dbReference type="EMBL" id="CAXDID020000023">
    <property type="protein sequence ID" value="CAL5989156.1"/>
    <property type="molecule type" value="Genomic_DNA"/>
</dbReference>
<dbReference type="InterPro" id="IPR036775">
    <property type="entry name" value="DNA_pol_Y-fam_lit_finger_sf"/>
</dbReference>
<dbReference type="PROSITE" id="PS50173">
    <property type="entry name" value="UMUC"/>
    <property type="match status" value="1"/>
</dbReference>
<name>A0ABP1H948_9EUKA</name>
<accession>A0ABP1H948</accession>
<reference evidence="5 6" key="1">
    <citation type="submission" date="2024-07" db="EMBL/GenBank/DDBJ databases">
        <authorList>
            <person name="Akdeniz Z."/>
        </authorList>
    </citation>
    <scope>NUCLEOTIDE SEQUENCE [LARGE SCALE GENOMIC DNA]</scope>
</reference>
<dbReference type="CDD" id="cd03586">
    <property type="entry name" value="PolY_Pol_IV_kappa"/>
    <property type="match status" value="1"/>
</dbReference>
<dbReference type="Gene3D" id="3.40.1170.60">
    <property type="match status" value="1"/>
</dbReference>
<comment type="caution">
    <text evidence="5">The sequence shown here is derived from an EMBL/GenBank/DDBJ whole genome shotgun (WGS) entry which is preliminary data.</text>
</comment>
<dbReference type="PANTHER" id="PTHR11076:SF33">
    <property type="entry name" value="DNA POLYMERASE KAPPA"/>
    <property type="match status" value="1"/>
</dbReference>
<evidence type="ECO:0000256" key="3">
    <source>
        <dbReference type="SAM" id="MobiDB-lite"/>
    </source>
</evidence>
<dbReference type="Pfam" id="PF11799">
    <property type="entry name" value="IMS_C"/>
    <property type="match status" value="1"/>
</dbReference>
<dbReference type="Pfam" id="PF00817">
    <property type="entry name" value="IMS"/>
    <property type="match status" value="1"/>
</dbReference>
<evidence type="ECO:0000256" key="2">
    <source>
        <dbReference type="SAM" id="Coils"/>
    </source>
</evidence>
<dbReference type="Proteomes" id="UP001642409">
    <property type="component" value="Unassembled WGS sequence"/>
</dbReference>
<proteinExistence type="predicted"/>
<dbReference type="SUPFAM" id="SSF100879">
    <property type="entry name" value="Lesion bypass DNA polymerase (Y-family), little finger domain"/>
    <property type="match status" value="1"/>
</dbReference>
<evidence type="ECO:0000313" key="5">
    <source>
        <dbReference type="EMBL" id="CAL5989156.1"/>
    </source>
</evidence>
<gene>
    <name evidence="5" type="ORF">HINF_LOCUS10725</name>
</gene>
<dbReference type="InterPro" id="IPR022880">
    <property type="entry name" value="DNApol_IV"/>
</dbReference>
<dbReference type="InterPro" id="IPR017961">
    <property type="entry name" value="DNA_pol_Y-fam_little_finger"/>
</dbReference>
<evidence type="ECO:0000256" key="1">
    <source>
        <dbReference type="ARBA" id="ARBA00016178"/>
    </source>
</evidence>
<evidence type="ECO:0000313" key="6">
    <source>
        <dbReference type="Proteomes" id="UP001642409"/>
    </source>
</evidence>
<keyword evidence="6" id="KW-1185">Reference proteome</keyword>
<dbReference type="InterPro" id="IPR001126">
    <property type="entry name" value="UmuC"/>
</dbReference>
<dbReference type="InterPro" id="IPR050116">
    <property type="entry name" value="DNA_polymerase-Y"/>
</dbReference>
<feature type="region of interest" description="Disordered" evidence="3">
    <location>
        <begin position="562"/>
        <end position="611"/>
    </location>
</feature>
<protein>
    <recommendedName>
        <fullName evidence="1">DNA polymerase kappa</fullName>
    </recommendedName>
</protein>
<keyword evidence="2" id="KW-0175">Coiled coil</keyword>
<dbReference type="PANTHER" id="PTHR11076">
    <property type="entry name" value="DNA REPAIR POLYMERASE UMUC / TRANSFERASE FAMILY MEMBER"/>
    <property type="match status" value="1"/>
</dbReference>
<dbReference type="Gene3D" id="1.10.150.810">
    <property type="match status" value="2"/>
</dbReference>
<organism evidence="5 6">
    <name type="scientific">Hexamita inflata</name>
    <dbReference type="NCBI Taxonomy" id="28002"/>
    <lineage>
        <taxon>Eukaryota</taxon>
        <taxon>Metamonada</taxon>
        <taxon>Diplomonadida</taxon>
        <taxon>Hexamitidae</taxon>
        <taxon>Hexamitinae</taxon>
        <taxon>Hexamita</taxon>
    </lineage>
</organism>
<dbReference type="Gene3D" id="3.30.70.270">
    <property type="match status" value="1"/>
</dbReference>
<feature type="domain" description="UmuC" evidence="4">
    <location>
        <begin position="90"/>
        <end position="303"/>
    </location>
</feature>
<dbReference type="InterPro" id="IPR043502">
    <property type="entry name" value="DNA/RNA_pol_sf"/>
</dbReference>
<dbReference type="SUPFAM" id="SSF56672">
    <property type="entry name" value="DNA/RNA polymerases"/>
    <property type="match status" value="1"/>
</dbReference>